<protein>
    <submittedName>
        <fullName evidence="2">Sulfurtransferase TusA family protein</fullName>
    </submittedName>
</protein>
<dbReference type="EMBL" id="JAQLOI010000001">
    <property type="protein sequence ID" value="MDB1124581.1"/>
    <property type="molecule type" value="Genomic_DNA"/>
</dbReference>
<evidence type="ECO:0000313" key="2">
    <source>
        <dbReference type="EMBL" id="MDB1124581.1"/>
    </source>
</evidence>
<dbReference type="InterPro" id="IPR001455">
    <property type="entry name" value="TusA-like"/>
</dbReference>
<accession>A0ABT4YTT2</accession>
<keyword evidence="3" id="KW-1185">Reference proteome</keyword>
<dbReference type="RefSeq" id="WP_272137196.1">
    <property type="nucleotide sequence ID" value="NZ_JAQLOI010000001.1"/>
</dbReference>
<dbReference type="Proteomes" id="UP001210678">
    <property type="component" value="Unassembled WGS sequence"/>
</dbReference>
<evidence type="ECO:0000313" key="3">
    <source>
        <dbReference type="Proteomes" id="UP001210678"/>
    </source>
</evidence>
<organism evidence="2 3">
    <name type="scientific">Vibrio algarum</name>
    <dbReference type="NCBI Taxonomy" id="3020714"/>
    <lineage>
        <taxon>Bacteria</taxon>
        <taxon>Pseudomonadati</taxon>
        <taxon>Pseudomonadota</taxon>
        <taxon>Gammaproteobacteria</taxon>
        <taxon>Vibrionales</taxon>
        <taxon>Vibrionaceae</taxon>
        <taxon>Vibrio</taxon>
    </lineage>
</organism>
<comment type="caution">
    <text evidence="2">The sequence shown here is derived from an EMBL/GenBank/DDBJ whole genome shotgun (WGS) entry which is preliminary data.</text>
</comment>
<dbReference type="InterPro" id="IPR036868">
    <property type="entry name" value="TusA-like_sf"/>
</dbReference>
<dbReference type="Gene3D" id="3.30.110.40">
    <property type="entry name" value="TusA-like domain"/>
    <property type="match status" value="1"/>
</dbReference>
<dbReference type="CDD" id="cd00291">
    <property type="entry name" value="SirA_YedF_YeeD"/>
    <property type="match status" value="1"/>
</dbReference>
<sequence length="71" mass="8636">MKPYILDLREERCPMALLRAKREYRNSIDRKLIIQIRDLSSKNDIVRFFQMQHVLVHIEETPDHYLLVVNN</sequence>
<dbReference type="Pfam" id="PF01206">
    <property type="entry name" value="TusA"/>
    <property type="match status" value="1"/>
</dbReference>
<evidence type="ECO:0000259" key="1">
    <source>
        <dbReference type="Pfam" id="PF01206"/>
    </source>
</evidence>
<gene>
    <name evidence="2" type="ORF">PGX00_13340</name>
</gene>
<name>A0ABT4YTT2_9VIBR</name>
<dbReference type="SUPFAM" id="SSF64307">
    <property type="entry name" value="SirA-like"/>
    <property type="match status" value="1"/>
</dbReference>
<feature type="domain" description="UPF0033" evidence="1">
    <location>
        <begin position="5"/>
        <end position="69"/>
    </location>
</feature>
<proteinExistence type="predicted"/>
<reference evidence="2 3" key="1">
    <citation type="submission" date="2023-01" db="EMBL/GenBank/DDBJ databases">
        <title>Vibrio sp. KJ40-1 sp.nov, isolated from marine algae.</title>
        <authorList>
            <person name="Butt M."/>
            <person name="Kim J.M.J."/>
            <person name="Jeon C.O.C."/>
        </authorList>
    </citation>
    <scope>NUCLEOTIDE SEQUENCE [LARGE SCALE GENOMIC DNA]</scope>
    <source>
        <strain evidence="2 3">KJ40-1</strain>
    </source>
</reference>